<dbReference type="PANTHER" id="PTHR31692">
    <property type="entry name" value="EXPANSIN-B3"/>
    <property type="match status" value="1"/>
</dbReference>
<feature type="domain" description="Expansin-like EG45" evidence="2">
    <location>
        <begin position="341"/>
        <end position="445"/>
    </location>
</feature>
<dbReference type="PROSITE" id="PS50842">
    <property type="entry name" value="EXPANSIN_EG45"/>
    <property type="match status" value="2"/>
</dbReference>
<dbReference type="PRINTS" id="PR01225">
    <property type="entry name" value="EXPANSNFAMLY"/>
</dbReference>
<organism evidence="4 5">
    <name type="scientific">Cannabis sativa</name>
    <name type="common">Hemp</name>
    <name type="synonym">Marijuana</name>
    <dbReference type="NCBI Taxonomy" id="3483"/>
    <lineage>
        <taxon>Eukaryota</taxon>
        <taxon>Viridiplantae</taxon>
        <taxon>Streptophyta</taxon>
        <taxon>Embryophyta</taxon>
        <taxon>Tracheophyta</taxon>
        <taxon>Spermatophyta</taxon>
        <taxon>Magnoliopsida</taxon>
        <taxon>eudicotyledons</taxon>
        <taxon>Gunneridae</taxon>
        <taxon>Pentapetalae</taxon>
        <taxon>rosids</taxon>
        <taxon>fabids</taxon>
        <taxon>Rosales</taxon>
        <taxon>Cannabaceae</taxon>
        <taxon>Cannabis</taxon>
    </lineage>
</organism>
<dbReference type="EMBL" id="JAATIP010000094">
    <property type="protein sequence ID" value="KAF4374798.1"/>
    <property type="molecule type" value="Genomic_DNA"/>
</dbReference>
<gene>
    <name evidence="4" type="ORF">F8388_020319</name>
</gene>
<proteinExistence type="inferred from homology"/>
<feature type="domain" description="Expansin-like CBD" evidence="3">
    <location>
        <begin position="465"/>
        <end position="548"/>
    </location>
</feature>
<dbReference type="InterPro" id="IPR036908">
    <property type="entry name" value="RlpA-like_sf"/>
</dbReference>
<evidence type="ECO:0000313" key="4">
    <source>
        <dbReference type="EMBL" id="KAF4374798.1"/>
    </source>
</evidence>
<feature type="domain" description="Expansin-like CBD" evidence="3">
    <location>
        <begin position="170"/>
        <end position="253"/>
    </location>
</feature>
<dbReference type="CDD" id="cd22277">
    <property type="entry name" value="DPBB_EXLB_N"/>
    <property type="match status" value="2"/>
</dbReference>
<evidence type="ECO:0008006" key="6">
    <source>
        <dbReference type="Google" id="ProtNLM"/>
    </source>
</evidence>
<comment type="similarity">
    <text evidence="1">Belongs to the expansin family.</text>
</comment>
<dbReference type="InterPro" id="IPR009009">
    <property type="entry name" value="RlpA-like_DPBB"/>
</dbReference>
<dbReference type="Pfam" id="PF03330">
    <property type="entry name" value="DPBB_1"/>
    <property type="match status" value="2"/>
</dbReference>
<dbReference type="SMART" id="SM00837">
    <property type="entry name" value="DPBB_1"/>
    <property type="match status" value="2"/>
</dbReference>
<dbReference type="InterPro" id="IPR007118">
    <property type="entry name" value="Expan_Lol_pI"/>
</dbReference>
<sequence>MEFNKHEKQLYTVVGFLVLFPVLCASTFTASRATYYGTPDGYGTPSGACGFGEYGRTVNNGYVSAVSRALYKDGAGCGACYQVRCKNPHLCNYDGVNIVVTDYGEGDRTDFILSPRAFSKLALPNLDKKLMSYGVVEVEYKRISCNYYPTHHINNSVITYKISEHSNYPYYLALTILHVSGKNDITAVELWQKETNQWKAMRRVYGAVWDMANPPRGPITLRFQATTNLGYTYWVYSTNAIPKIWKAGAAYQANILFLTNQNSTLKFQDPSSINSNSDTTCWRFKTGSHTPVKKKMEFNKHEKQLYTVVGFLVLFPVLCASTFTASRATYYGTPDGYGTPSGACGFGEYGRTVNNGYVSAVSRALYKDGAGCGACYQVRCKNPHLCTYDGVNIVVTDYGEGDRTDFILSPRAFSKLALPNLDKKLMSYGVVEVEYKRISCNYYPTHHINNSIITYKISEHSNYPYYLALTILHVSGKNDNTAVELWQKETNQWKAMRRVYGAVWDMANPPRGPITLRFQATTNLGYTYWVYSTNAIPKLWKAGTAYQAKVKLIIAK</sequence>
<accession>A0A7J6FVT9</accession>
<comment type="caution">
    <text evidence="4">The sequence shown here is derived from an EMBL/GenBank/DDBJ whole genome shotgun (WGS) entry which is preliminary data.</text>
</comment>
<dbReference type="SUPFAM" id="SSF50685">
    <property type="entry name" value="Barwin-like endoglucanases"/>
    <property type="match status" value="2"/>
</dbReference>
<dbReference type="Gene3D" id="2.60.40.760">
    <property type="entry name" value="Expansin, cellulose-binding-like domain"/>
    <property type="match status" value="2"/>
</dbReference>
<dbReference type="AlphaFoldDB" id="A0A7J6FVT9"/>
<dbReference type="Pfam" id="PF01357">
    <property type="entry name" value="Expansin_C"/>
    <property type="match status" value="2"/>
</dbReference>
<protein>
    <recommendedName>
        <fullName evidence="6">Expansin-like B1</fullName>
    </recommendedName>
</protein>
<dbReference type="Proteomes" id="UP000525078">
    <property type="component" value="Unassembled WGS sequence"/>
</dbReference>
<dbReference type="PROSITE" id="PS50843">
    <property type="entry name" value="EXPANSIN_CBD"/>
    <property type="match status" value="2"/>
</dbReference>
<dbReference type="InterPro" id="IPR007117">
    <property type="entry name" value="Expansin_CBD"/>
</dbReference>
<dbReference type="InterPro" id="IPR007112">
    <property type="entry name" value="Expansin/allergen_DPBB_dom"/>
</dbReference>
<dbReference type="PANTHER" id="PTHR31692:SF2">
    <property type="entry name" value="EXPANSIN-LIKE B1"/>
    <property type="match status" value="1"/>
</dbReference>
<evidence type="ECO:0000256" key="1">
    <source>
        <dbReference type="RuleBase" id="RU003460"/>
    </source>
</evidence>
<feature type="domain" description="Expansin-like EG45" evidence="2">
    <location>
        <begin position="46"/>
        <end position="150"/>
    </location>
</feature>
<evidence type="ECO:0000313" key="5">
    <source>
        <dbReference type="Proteomes" id="UP000525078"/>
    </source>
</evidence>
<dbReference type="GO" id="GO:0005576">
    <property type="term" value="C:extracellular region"/>
    <property type="evidence" value="ECO:0007669"/>
    <property type="project" value="InterPro"/>
</dbReference>
<reference evidence="4 5" key="1">
    <citation type="journal article" date="2020" name="bioRxiv">
        <title>Sequence and annotation of 42 cannabis genomes reveals extensive copy number variation in cannabinoid synthesis and pathogen resistance genes.</title>
        <authorList>
            <person name="Mckernan K.J."/>
            <person name="Helbert Y."/>
            <person name="Kane L.T."/>
            <person name="Ebling H."/>
            <person name="Zhang L."/>
            <person name="Liu B."/>
            <person name="Eaton Z."/>
            <person name="Mclaughlin S."/>
            <person name="Kingan S."/>
            <person name="Baybayan P."/>
            <person name="Concepcion G."/>
            <person name="Jordan M."/>
            <person name="Riva A."/>
            <person name="Barbazuk W."/>
            <person name="Harkins T."/>
        </authorList>
    </citation>
    <scope>NUCLEOTIDE SEQUENCE [LARGE SCALE GENOMIC DNA]</scope>
    <source>
        <strain evidence="5">cv. Jamaican Lion 4</strain>
        <tissue evidence="4">Leaf</tissue>
    </source>
</reference>
<dbReference type="SUPFAM" id="SSF49590">
    <property type="entry name" value="PHL pollen allergen"/>
    <property type="match status" value="2"/>
</dbReference>
<dbReference type="GO" id="GO:0009653">
    <property type="term" value="P:anatomical structure morphogenesis"/>
    <property type="evidence" value="ECO:0007669"/>
    <property type="project" value="UniProtKB-ARBA"/>
</dbReference>
<dbReference type="Gene3D" id="2.40.40.10">
    <property type="entry name" value="RlpA-like domain"/>
    <property type="match status" value="2"/>
</dbReference>
<evidence type="ECO:0000259" key="3">
    <source>
        <dbReference type="PROSITE" id="PS50843"/>
    </source>
</evidence>
<name>A0A7J6FVT9_CANSA</name>
<evidence type="ECO:0000259" key="2">
    <source>
        <dbReference type="PROSITE" id="PS50842"/>
    </source>
</evidence>
<dbReference type="InterPro" id="IPR036749">
    <property type="entry name" value="Expansin_CBD_sf"/>
</dbReference>